<name>A0ABD1GGC6_SALDI</name>
<sequence length="99" mass="11301">MRCSNRNPRLVYDVVSLPSAKESLKRNYSLVWTKSNQLNLAQARASYFRNRQNCIKAMLARTMRISNSSENAPLSTKLYRIVFSVPTGTGNLVKKKFNS</sequence>
<gene>
    <name evidence="1" type="ORF">AAHA92_20175</name>
</gene>
<evidence type="ECO:0000313" key="1">
    <source>
        <dbReference type="EMBL" id="KAL1543166.1"/>
    </source>
</evidence>
<dbReference type="Proteomes" id="UP001567538">
    <property type="component" value="Unassembled WGS sequence"/>
</dbReference>
<protein>
    <submittedName>
        <fullName evidence="1">Uncharacterized protein</fullName>
    </submittedName>
</protein>
<dbReference type="AlphaFoldDB" id="A0ABD1GGC6"/>
<keyword evidence="2" id="KW-1185">Reference proteome</keyword>
<proteinExistence type="predicted"/>
<comment type="caution">
    <text evidence="1">The sequence shown here is derived from an EMBL/GenBank/DDBJ whole genome shotgun (WGS) entry which is preliminary data.</text>
</comment>
<evidence type="ECO:0000313" key="2">
    <source>
        <dbReference type="Proteomes" id="UP001567538"/>
    </source>
</evidence>
<dbReference type="EMBL" id="JBEAFC010000008">
    <property type="protein sequence ID" value="KAL1543166.1"/>
    <property type="molecule type" value="Genomic_DNA"/>
</dbReference>
<accession>A0ABD1GGC6</accession>
<organism evidence="1 2">
    <name type="scientific">Salvia divinorum</name>
    <name type="common">Maria pastora</name>
    <name type="synonym">Diviner's sage</name>
    <dbReference type="NCBI Taxonomy" id="28513"/>
    <lineage>
        <taxon>Eukaryota</taxon>
        <taxon>Viridiplantae</taxon>
        <taxon>Streptophyta</taxon>
        <taxon>Embryophyta</taxon>
        <taxon>Tracheophyta</taxon>
        <taxon>Spermatophyta</taxon>
        <taxon>Magnoliopsida</taxon>
        <taxon>eudicotyledons</taxon>
        <taxon>Gunneridae</taxon>
        <taxon>Pentapetalae</taxon>
        <taxon>asterids</taxon>
        <taxon>lamiids</taxon>
        <taxon>Lamiales</taxon>
        <taxon>Lamiaceae</taxon>
        <taxon>Nepetoideae</taxon>
        <taxon>Mentheae</taxon>
        <taxon>Salviinae</taxon>
        <taxon>Salvia</taxon>
        <taxon>Salvia subgen. Calosphace</taxon>
    </lineage>
</organism>
<reference evidence="1 2" key="1">
    <citation type="submission" date="2024-06" db="EMBL/GenBank/DDBJ databases">
        <title>A chromosome level genome sequence of Diviner's sage (Salvia divinorum).</title>
        <authorList>
            <person name="Ford S.A."/>
            <person name="Ro D.-K."/>
            <person name="Ness R.W."/>
            <person name="Phillips M.A."/>
        </authorList>
    </citation>
    <scope>NUCLEOTIDE SEQUENCE [LARGE SCALE GENOMIC DNA]</scope>
    <source>
        <strain evidence="1">SAF-2024a</strain>
        <tissue evidence="1">Leaf</tissue>
    </source>
</reference>